<feature type="domain" description="Peptidase metallopeptidase" evidence="2">
    <location>
        <begin position="103"/>
        <end position="241"/>
    </location>
</feature>
<dbReference type="PRINTS" id="PR00480">
    <property type="entry name" value="ASTACIN"/>
</dbReference>
<evidence type="ECO:0000313" key="3">
    <source>
        <dbReference type="EMBL" id="KAK2571088.1"/>
    </source>
</evidence>
<dbReference type="GO" id="GO:0004222">
    <property type="term" value="F:metalloendopeptidase activity"/>
    <property type="evidence" value="ECO:0007669"/>
    <property type="project" value="UniProtKB-UniRule"/>
</dbReference>
<protein>
    <recommendedName>
        <fullName evidence="1">Metalloendopeptidase</fullName>
        <ecNumber evidence="1">3.4.24.-</ecNumber>
    </recommendedName>
</protein>
<keyword evidence="1" id="KW-0479">Metal-binding</keyword>
<dbReference type="EMBL" id="JARQWQ010000006">
    <property type="protein sequence ID" value="KAK2571088.1"/>
    <property type="molecule type" value="Genomic_DNA"/>
</dbReference>
<keyword evidence="1" id="KW-0482">Metalloprotease</keyword>
<sequence>MGNSHSIGISEEVYPRLSLESPASIVFGSSADVRGGVLKSKRIPERLRCQPQIFLAVHESDLDAAARKGHTSEEYAKAVKEANTTDEHPLHKFYKTQSLQYLGEETDRESVPIWIAGYNNSSSEFEDVASSWIEHIQRAISDINEAVPGLNLHTVSEKSKAIIKMAGNRKKSCYTMGRILSGGSAEIYLYSGWNNKKRTSCHELLHALGFGHEHQRPDRDYSIEVGSDTSQYMKLDDLYGVTRFDPYSIMLYPEDEKYLRRSGDPVWFTKPSHELNVKMSELDKMGVNNLYRPCTRTGYSPVIGSTGLFYCGRYIGVQFSGKDGYCGPDNGVNCPACRALKTDRVVALWEKDKWQGWTGAIYCGSYFGVQCEGHDGYCGPNNGPQCPECYKEFTP</sequence>
<evidence type="ECO:0000256" key="1">
    <source>
        <dbReference type="RuleBase" id="RU361183"/>
    </source>
</evidence>
<comment type="caution">
    <text evidence="3">The sequence shown here is derived from an EMBL/GenBank/DDBJ whole genome shotgun (WGS) entry which is preliminary data.</text>
</comment>
<dbReference type="InterPro" id="IPR024079">
    <property type="entry name" value="MetalloPept_cat_dom_sf"/>
</dbReference>
<dbReference type="Pfam" id="PF01400">
    <property type="entry name" value="Astacin"/>
    <property type="match status" value="1"/>
</dbReference>
<dbReference type="PANTHER" id="PTHR10127:SF850">
    <property type="entry name" value="METALLOENDOPEPTIDASE"/>
    <property type="match status" value="1"/>
</dbReference>
<keyword evidence="4" id="KW-1185">Reference proteome</keyword>
<organism evidence="3 4">
    <name type="scientific">Acropora cervicornis</name>
    <name type="common">Staghorn coral</name>
    <dbReference type="NCBI Taxonomy" id="6130"/>
    <lineage>
        <taxon>Eukaryota</taxon>
        <taxon>Metazoa</taxon>
        <taxon>Cnidaria</taxon>
        <taxon>Anthozoa</taxon>
        <taxon>Hexacorallia</taxon>
        <taxon>Scleractinia</taxon>
        <taxon>Astrocoeniina</taxon>
        <taxon>Acroporidae</taxon>
        <taxon>Acropora</taxon>
    </lineage>
</organism>
<dbReference type="PANTHER" id="PTHR10127">
    <property type="entry name" value="DISCOIDIN, CUB, EGF, LAMININ , AND ZINC METALLOPROTEASE DOMAIN CONTAINING"/>
    <property type="match status" value="1"/>
</dbReference>
<dbReference type="SMART" id="SM00235">
    <property type="entry name" value="ZnMc"/>
    <property type="match status" value="1"/>
</dbReference>
<dbReference type="GO" id="GO:0006508">
    <property type="term" value="P:proteolysis"/>
    <property type="evidence" value="ECO:0007669"/>
    <property type="project" value="UniProtKB-KW"/>
</dbReference>
<dbReference type="InterPro" id="IPR001506">
    <property type="entry name" value="Peptidase_M12A"/>
</dbReference>
<dbReference type="GO" id="GO:0008270">
    <property type="term" value="F:zinc ion binding"/>
    <property type="evidence" value="ECO:0007669"/>
    <property type="project" value="InterPro"/>
</dbReference>
<dbReference type="InterPro" id="IPR006026">
    <property type="entry name" value="Peptidase_Metallo"/>
</dbReference>
<dbReference type="AlphaFoldDB" id="A0AAD9R1E0"/>
<evidence type="ECO:0000259" key="2">
    <source>
        <dbReference type="SMART" id="SM00235"/>
    </source>
</evidence>
<gene>
    <name evidence="3" type="ORF">P5673_003645</name>
</gene>
<reference evidence="3" key="2">
    <citation type="journal article" date="2023" name="Science">
        <title>Genomic signatures of disease resistance in endangered staghorn corals.</title>
        <authorList>
            <person name="Vollmer S.V."/>
            <person name="Selwyn J.D."/>
            <person name="Despard B.A."/>
            <person name="Roesel C.L."/>
        </authorList>
    </citation>
    <scope>NUCLEOTIDE SEQUENCE</scope>
    <source>
        <strain evidence="3">K2</strain>
    </source>
</reference>
<dbReference type="SUPFAM" id="SSF55486">
    <property type="entry name" value="Metalloproteases ('zincins'), catalytic domain"/>
    <property type="match status" value="1"/>
</dbReference>
<keyword evidence="1" id="KW-0862">Zinc</keyword>
<reference evidence="3" key="1">
    <citation type="journal article" date="2023" name="G3 (Bethesda)">
        <title>Whole genome assembly and annotation of the endangered Caribbean coral Acropora cervicornis.</title>
        <authorList>
            <person name="Selwyn J.D."/>
            <person name="Vollmer S.V."/>
        </authorList>
    </citation>
    <scope>NUCLEOTIDE SEQUENCE</scope>
    <source>
        <strain evidence="3">K2</strain>
    </source>
</reference>
<keyword evidence="1" id="KW-0645">Protease</keyword>
<proteinExistence type="predicted"/>
<dbReference type="EC" id="3.4.24.-" evidence="1"/>
<dbReference type="Gene3D" id="3.40.390.10">
    <property type="entry name" value="Collagenase (Catalytic Domain)"/>
    <property type="match status" value="1"/>
</dbReference>
<keyword evidence="1" id="KW-0378">Hydrolase</keyword>
<comment type="cofactor">
    <cofactor evidence="1">
        <name>Zn(2+)</name>
        <dbReference type="ChEBI" id="CHEBI:29105"/>
    </cofactor>
    <text evidence="1">Binds 1 zinc ion per subunit.</text>
</comment>
<accession>A0AAD9R1E0</accession>
<dbReference type="Proteomes" id="UP001249851">
    <property type="component" value="Unassembled WGS sequence"/>
</dbReference>
<name>A0AAD9R1E0_ACRCE</name>
<evidence type="ECO:0000313" key="4">
    <source>
        <dbReference type="Proteomes" id="UP001249851"/>
    </source>
</evidence>